<evidence type="ECO:0000256" key="8">
    <source>
        <dbReference type="ARBA" id="ARBA00034808"/>
    </source>
</evidence>
<keyword evidence="4 10" id="KW-0347">Helicase</keyword>
<name>A0A328Q3W2_9EURY</name>
<dbReference type="PROSITE" id="PS51198">
    <property type="entry name" value="UVRD_HELICASE_ATP_BIND"/>
    <property type="match status" value="1"/>
</dbReference>
<protein>
    <recommendedName>
        <fullName evidence="8">DNA 3'-5' helicase</fullName>
        <ecNumber evidence="8">5.6.2.4</ecNumber>
    </recommendedName>
</protein>
<dbReference type="GO" id="GO:0005524">
    <property type="term" value="F:ATP binding"/>
    <property type="evidence" value="ECO:0007669"/>
    <property type="project" value="UniProtKB-UniRule"/>
</dbReference>
<dbReference type="Gene3D" id="3.40.50.300">
    <property type="entry name" value="P-loop containing nucleotide triphosphate hydrolases"/>
    <property type="match status" value="2"/>
</dbReference>
<comment type="similarity">
    <text evidence="1">Belongs to the helicase family. UvrD subfamily.</text>
</comment>
<dbReference type="GO" id="GO:0016787">
    <property type="term" value="F:hydrolase activity"/>
    <property type="evidence" value="ECO:0007669"/>
    <property type="project" value="UniProtKB-UniRule"/>
</dbReference>
<dbReference type="Gene3D" id="1.10.10.160">
    <property type="match status" value="1"/>
</dbReference>
<gene>
    <name evidence="12" type="ORF">CA615_00640</name>
</gene>
<sequence>MISQEKYIELVETILNRSMANSSQKEAIMAPVDESQYIVAGPGSGKTTVLVLKILKYYFVDDISFDDVIVTTFTKKAARELKNRTILWAKMISEALDYDLNYDFNRMVIGTLDSIAEDIVCDGESIEVIDNFTSSALMMQTLLLDNKNSNKKLKQFLKKLKNSVGGVNTTEMNNQIRSIRERIYYDIVDYDKLKENSNNEYILFDIIDAYNMTLKERGILDYPMLETRLYDMLCDCKVSRLNHFKVLLIDEYQDTNYLQEQIYFKMARYVLENNGNITVVGDDDQSLYRFRGATIDLFTEYLKRINDYMGITPKSIFLKKNYRSTVNIINFVNEFIHLDKKYESSRSINKPLIEPDSNSPNGLPVMGMFRNNIEELTTDLSNLIYDLKIGKDTSRRVGSKIYDLKQKDNPSIAILTNSPKEISAYNRHRLPFYVRESITGRSEDIAVFNPRGQNIEATDIVSLICGLILVSIDSDATIENNLDNIPPHTKKILKDWRKKVENYLSCKEKEVPLYEDDIVLSDLLDDIEVECSDLIKESSENSIYHDIIMETINQTNNAISDEGRLSANQIFWHILVPIASGAVNVDDDMFDVSIDENINIMSIHQAKGLEFDIVIVDVGCDIYKNDASSAFKRFPKNGGKTHSIEKYLGDYSKLSLSNENKGLDNAFNDLIRRYFVAYTRAKSLLILVGLNSMRYGYKGDFQDNIKIPNVATGWSRDKICHWVNLDNLIHI</sequence>
<evidence type="ECO:0000313" key="12">
    <source>
        <dbReference type="EMBL" id="RAP03824.1"/>
    </source>
</evidence>
<dbReference type="PANTHER" id="PTHR11070:SF67">
    <property type="entry name" value="DNA 3'-5' HELICASE"/>
    <property type="match status" value="1"/>
</dbReference>
<feature type="domain" description="UvrD-like helicase ATP-binding" evidence="11">
    <location>
        <begin position="19"/>
        <end position="325"/>
    </location>
</feature>
<dbReference type="CDD" id="cd17932">
    <property type="entry name" value="DEXQc_UvrD"/>
    <property type="match status" value="1"/>
</dbReference>
<feature type="binding site" evidence="10">
    <location>
        <begin position="40"/>
        <end position="47"/>
    </location>
    <ligand>
        <name>ATP</name>
        <dbReference type="ChEBI" id="CHEBI:30616"/>
    </ligand>
</feature>
<dbReference type="Pfam" id="PF00580">
    <property type="entry name" value="UvrD-helicase"/>
    <property type="match status" value="1"/>
</dbReference>
<keyword evidence="2 10" id="KW-0547">Nucleotide-binding</keyword>
<dbReference type="GO" id="GO:0003677">
    <property type="term" value="F:DNA binding"/>
    <property type="evidence" value="ECO:0007669"/>
    <property type="project" value="InterPro"/>
</dbReference>
<dbReference type="AlphaFoldDB" id="A0A328Q3W2"/>
<dbReference type="GO" id="GO:0043138">
    <property type="term" value="F:3'-5' DNA helicase activity"/>
    <property type="evidence" value="ECO:0007669"/>
    <property type="project" value="UniProtKB-EC"/>
</dbReference>
<evidence type="ECO:0000256" key="3">
    <source>
        <dbReference type="ARBA" id="ARBA00022801"/>
    </source>
</evidence>
<dbReference type="InterPro" id="IPR014016">
    <property type="entry name" value="UvrD-like_ATP-bd"/>
</dbReference>
<evidence type="ECO:0000256" key="2">
    <source>
        <dbReference type="ARBA" id="ARBA00022741"/>
    </source>
</evidence>
<evidence type="ECO:0000256" key="9">
    <source>
        <dbReference type="ARBA" id="ARBA00048988"/>
    </source>
</evidence>
<keyword evidence="5 10" id="KW-0067">ATP-binding</keyword>
<proteinExistence type="inferred from homology"/>
<accession>A0A328Q3W2</accession>
<comment type="catalytic activity">
    <reaction evidence="7">
        <text>Couples ATP hydrolysis with the unwinding of duplex DNA by translocating in the 3'-5' direction.</text>
        <dbReference type="EC" id="5.6.2.4"/>
    </reaction>
</comment>
<dbReference type="SUPFAM" id="SSF52540">
    <property type="entry name" value="P-loop containing nucleoside triphosphate hydrolases"/>
    <property type="match status" value="1"/>
</dbReference>
<evidence type="ECO:0000256" key="10">
    <source>
        <dbReference type="PROSITE-ProRule" id="PRU00560"/>
    </source>
</evidence>
<dbReference type="InterPro" id="IPR013986">
    <property type="entry name" value="DExx_box_DNA_helicase_dom_sf"/>
</dbReference>
<evidence type="ECO:0000256" key="7">
    <source>
        <dbReference type="ARBA" id="ARBA00034617"/>
    </source>
</evidence>
<comment type="catalytic activity">
    <reaction evidence="9">
        <text>ATP + H2O = ADP + phosphate + H(+)</text>
        <dbReference type="Rhea" id="RHEA:13065"/>
        <dbReference type="ChEBI" id="CHEBI:15377"/>
        <dbReference type="ChEBI" id="CHEBI:15378"/>
        <dbReference type="ChEBI" id="CHEBI:30616"/>
        <dbReference type="ChEBI" id="CHEBI:43474"/>
        <dbReference type="ChEBI" id="CHEBI:456216"/>
        <dbReference type="EC" id="5.6.2.4"/>
    </reaction>
</comment>
<dbReference type="InterPro" id="IPR000212">
    <property type="entry name" value="DNA_helicase_UvrD/REP"/>
</dbReference>
<reference evidence="12 13" key="1">
    <citation type="submission" date="2017-05" db="EMBL/GenBank/DDBJ databases">
        <title>Host range expansion of the Methanosphaera genus to humans and monogastric animals involves recent and extensive reduction in genome content.</title>
        <authorList>
            <person name="Hoedt E.C."/>
            <person name="Volmer J.G."/>
            <person name="Parks D.H."/>
            <person name="Rosewarne C.P."/>
            <person name="Denman S.E."/>
            <person name="Mcsweeney C.S."/>
            <person name="O Cuiv P."/>
            <person name="Hugenholtz P."/>
            <person name="Tyson G.W."/>
            <person name="Morrison M."/>
        </authorList>
    </citation>
    <scope>NUCLEOTIDE SEQUENCE [LARGE SCALE GENOMIC DNA]</scope>
    <source>
        <strain evidence="12 13">PA5</strain>
    </source>
</reference>
<evidence type="ECO:0000313" key="13">
    <source>
        <dbReference type="Proteomes" id="UP000248557"/>
    </source>
</evidence>
<evidence type="ECO:0000259" key="11">
    <source>
        <dbReference type="PROSITE" id="PS51198"/>
    </source>
</evidence>
<dbReference type="Proteomes" id="UP000248557">
    <property type="component" value="Unassembled WGS sequence"/>
</dbReference>
<evidence type="ECO:0000256" key="1">
    <source>
        <dbReference type="ARBA" id="ARBA00009922"/>
    </source>
</evidence>
<dbReference type="InterPro" id="IPR027417">
    <property type="entry name" value="P-loop_NTPase"/>
</dbReference>
<dbReference type="EMBL" id="NGJK01000005">
    <property type="protein sequence ID" value="RAP03824.1"/>
    <property type="molecule type" value="Genomic_DNA"/>
</dbReference>
<dbReference type="GO" id="GO:0005829">
    <property type="term" value="C:cytosol"/>
    <property type="evidence" value="ECO:0007669"/>
    <property type="project" value="TreeGrafter"/>
</dbReference>
<dbReference type="PANTHER" id="PTHR11070">
    <property type="entry name" value="UVRD / RECB / PCRA DNA HELICASE FAMILY MEMBER"/>
    <property type="match status" value="1"/>
</dbReference>
<dbReference type="RefSeq" id="WP_112149261.1">
    <property type="nucleotide sequence ID" value="NZ_NGJK01000005.1"/>
</dbReference>
<evidence type="ECO:0000256" key="6">
    <source>
        <dbReference type="ARBA" id="ARBA00023235"/>
    </source>
</evidence>
<keyword evidence="3 10" id="KW-0378">Hydrolase</keyword>
<dbReference type="EC" id="5.6.2.4" evidence="8"/>
<evidence type="ECO:0000256" key="5">
    <source>
        <dbReference type="ARBA" id="ARBA00022840"/>
    </source>
</evidence>
<dbReference type="InterPro" id="IPR014017">
    <property type="entry name" value="DNA_helicase_UvrD-like_C"/>
</dbReference>
<organism evidence="12 13">
    <name type="scientific">Methanosphaera stadtmanae</name>
    <dbReference type="NCBI Taxonomy" id="2317"/>
    <lineage>
        <taxon>Archaea</taxon>
        <taxon>Methanobacteriati</taxon>
        <taxon>Methanobacteriota</taxon>
        <taxon>Methanomada group</taxon>
        <taxon>Methanobacteria</taxon>
        <taxon>Methanobacteriales</taxon>
        <taxon>Methanobacteriaceae</taxon>
        <taxon>Methanosphaera</taxon>
    </lineage>
</organism>
<keyword evidence="6" id="KW-0413">Isomerase</keyword>
<comment type="caution">
    <text evidence="12">The sequence shown here is derived from an EMBL/GenBank/DDBJ whole genome shotgun (WGS) entry which is preliminary data.</text>
</comment>
<dbReference type="GO" id="GO:0000725">
    <property type="term" value="P:recombinational repair"/>
    <property type="evidence" value="ECO:0007669"/>
    <property type="project" value="TreeGrafter"/>
</dbReference>
<dbReference type="Pfam" id="PF13361">
    <property type="entry name" value="UvrD_C"/>
    <property type="match status" value="1"/>
</dbReference>
<evidence type="ECO:0000256" key="4">
    <source>
        <dbReference type="ARBA" id="ARBA00022806"/>
    </source>
</evidence>